<evidence type="ECO:0000256" key="4">
    <source>
        <dbReference type="RuleBase" id="RU003345"/>
    </source>
</evidence>
<sequence length="469" mass="50119">MNDYRLLIDGKLVSGAMALNVVNPATEEVVAVAPRADRAQLEQAVAAAKAAFPRWSETPVRDRGALLARLADAVEARQAEFAEILTAENGKPIAQAVHEMAAVVAAMRYYAGLDLAPRILKENASEKIIEQPMPLGVVGAISAWNVPMILLAAKIAPALLAGNTVVAKPAATTPLAALKLGELCADILPPGVINIIVDANDLGDALTRHPDVAKIAFTGSTATGRKVMESAAGTLKRLTLELGGNDAAIVLDDVNPKEIAPDLFAGATFNSGQGCVVIKRLYVHDSQYEEFCEELGRLAREAIVDDGAKPEAQIGPLQNKAHFERVKGFLEDAKQDGVIVAGGNVLKRKGYFVEPTIVRDIGDDTRLVREEQFGPILPVLRYAKVEDAIARANDTEFGLGGSVWSKDPDRAFAVASQINSGTVWINRHLNLQPDIPFRGDKQSGIGTELGHAGLEEYTQPRIINMAKQA</sequence>
<dbReference type="InterPro" id="IPR015590">
    <property type="entry name" value="Aldehyde_DH_dom"/>
</dbReference>
<dbReference type="OrthoDB" id="8175464at2"/>
<dbReference type="InterPro" id="IPR016163">
    <property type="entry name" value="Ald_DH_C"/>
</dbReference>
<evidence type="ECO:0000256" key="3">
    <source>
        <dbReference type="PROSITE-ProRule" id="PRU10007"/>
    </source>
</evidence>
<evidence type="ECO:0000259" key="5">
    <source>
        <dbReference type="Pfam" id="PF00171"/>
    </source>
</evidence>
<protein>
    <submittedName>
        <fullName evidence="6">Acyl-CoA reductase</fullName>
    </submittedName>
</protein>
<dbReference type="InterPro" id="IPR016162">
    <property type="entry name" value="Ald_DH_N"/>
</dbReference>
<dbReference type="PROSITE" id="PS00687">
    <property type="entry name" value="ALDEHYDE_DEHYDR_GLU"/>
    <property type="match status" value="1"/>
</dbReference>
<reference evidence="6 7" key="1">
    <citation type="submission" date="2016-10" db="EMBL/GenBank/DDBJ databases">
        <authorList>
            <person name="de Groot N.N."/>
        </authorList>
    </citation>
    <scope>NUCLEOTIDE SEQUENCE [LARGE SCALE GENOMIC DNA]</scope>
    <source>
        <strain evidence="6 7">GAS522</strain>
    </source>
</reference>
<dbReference type="Proteomes" id="UP000183208">
    <property type="component" value="Unassembled WGS sequence"/>
</dbReference>
<dbReference type="Gene3D" id="3.40.605.10">
    <property type="entry name" value="Aldehyde Dehydrogenase, Chain A, domain 1"/>
    <property type="match status" value="1"/>
</dbReference>
<feature type="domain" description="Aldehyde dehydrogenase" evidence="5">
    <location>
        <begin position="19"/>
        <end position="462"/>
    </location>
</feature>
<dbReference type="InterPro" id="IPR044086">
    <property type="entry name" value="LUC3-like"/>
</dbReference>
<keyword evidence="2 4" id="KW-0560">Oxidoreductase</keyword>
<evidence type="ECO:0000313" key="6">
    <source>
        <dbReference type="EMBL" id="SED70046.1"/>
    </source>
</evidence>
<organism evidence="6 7">
    <name type="scientific">Bradyrhizobium lablabi</name>
    <dbReference type="NCBI Taxonomy" id="722472"/>
    <lineage>
        <taxon>Bacteria</taxon>
        <taxon>Pseudomonadati</taxon>
        <taxon>Pseudomonadota</taxon>
        <taxon>Alphaproteobacteria</taxon>
        <taxon>Hyphomicrobiales</taxon>
        <taxon>Nitrobacteraceae</taxon>
        <taxon>Bradyrhizobium</taxon>
    </lineage>
</organism>
<dbReference type="InterPro" id="IPR029510">
    <property type="entry name" value="Ald_DH_CS_GLU"/>
</dbReference>
<gene>
    <name evidence="6" type="ORF">SAMN05444171_4862</name>
</gene>
<dbReference type="InterPro" id="IPR016161">
    <property type="entry name" value="Ald_DH/histidinol_DH"/>
</dbReference>
<feature type="active site" evidence="3">
    <location>
        <position position="241"/>
    </location>
</feature>
<dbReference type="AlphaFoldDB" id="A0A1H5CTQ8"/>
<dbReference type="Pfam" id="PF00171">
    <property type="entry name" value="Aldedh"/>
    <property type="match status" value="1"/>
</dbReference>
<dbReference type="EMBL" id="FNTI01000001">
    <property type="protein sequence ID" value="SED70046.1"/>
    <property type="molecule type" value="Genomic_DNA"/>
</dbReference>
<proteinExistence type="inferred from homology"/>
<dbReference type="PANTHER" id="PTHR11699">
    <property type="entry name" value="ALDEHYDE DEHYDROGENASE-RELATED"/>
    <property type="match status" value="1"/>
</dbReference>
<dbReference type="FunFam" id="3.40.605.10:FF:000007">
    <property type="entry name" value="NAD/NADP-dependent betaine aldehyde dehydrogenase"/>
    <property type="match status" value="1"/>
</dbReference>
<comment type="similarity">
    <text evidence="1 4">Belongs to the aldehyde dehydrogenase family.</text>
</comment>
<dbReference type="SUPFAM" id="SSF53720">
    <property type="entry name" value="ALDH-like"/>
    <property type="match status" value="1"/>
</dbReference>
<evidence type="ECO:0000256" key="1">
    <source>
        <dbReference type="ARBA" id="ARBA00009986"/>
    </source>
</evidence>
<accession>A0A1H5CTQ8</accession>
<evidence type="ECO:0000256" key="2">
    <source>
        <dbReference type="ARBA" id="ARBA00023002"/>
    </source>
</evidence>
<evidence type="ECO:0000313" key="7">
    <source>
        <dbReference type="Proteomes" id="UP000183208"/>
    </source>
</evidence>
<dbReference type="Gene3D" id="3.40.309.10">
    <property type="entry name" value="Aldehyde Dehydrogenase, Chain A, domain 2"/>
    <property type="match status" value="1"/>
</dbReference>
<name>A0A1H5CTQ8_9BRAD</name>
<dbReference type="GO" id="GO:0016620">
    <property type="term" value="F:oxidoreductase activity, acting on the aldehyde or oxo group of donors, NAD or NADP as acceptor"/>
    <property type="evidence" value="ECO:0007669"/>
    <property type="project" value="InterPro"/>
</dbReference>
<dbReference type="CDD" id="cd07106">
    <property type="entry name" value="ALDH_AldA-AAD23400"/>
    <property type="match status" value="1"/>
</dbReference>
<dbReference type="RefSeq" id="WP_074824419.1">
    <property type="nucleotide sequence ID" value="NZ_FNTI01000001.1"/>
</dbReference>